<protein>
    <submittedName>
        <fullName evidence="2">NAD(P)H-binding protein</fullName>
    </submittedName>
</protein>
<gene>
    <name evidence="2" type="ORF">GCM10010448_51440</name>
</gene>
<dbReference type="InterPro" id="IPR016040">
    <property type="entry name" value="NAD(P)-bd_dom"/>
</dbReference>
<accession>A0ABP6LVH2</accession>
<dbReference type="PANTHER" id="PTHR43162">
    <property type="match status" value="1"/>
</dbReference>
<organism evidence="2 3">
    <name type="scientific">Streptomyces glomeratus</name>
    <dbReference type="NCBI Taxonomy" id="284452"/>
    <lineage>
        <taxon>Bacteria</taxon>
        <taxon>Bacillati</taxon>
        <taxon>Actinomycetota</taxon>
        <taxon>Actinomycetes</taxon>
        <taxon>Kitasatosporales</taxon>
        <taxon>Streptomycetaceae</taxon>
        <taxon>Streptomyces</taxon>
    </lineage>
</organism>
<keyword evidence="3" id="KW-1185">Reference proteome</keyword>
<dbReference type="PANTHER" id="PTHR43162:SF1">
    <property type="entry name" value="PRESTALK A DIFFERENTIATION PROTEIN A"/>
    <property type="match status" value="1"/>
</dbReference>
<evidence type="ECO:0000313" key="3">
    <source>
        <dbReference type="Proteomes" id="UP001501532"/>
    </source>
</evidence>
<dbReference type="EMBL" id="BAAAUF010000049">
    <property type="protein sequence ID" value="GAA3061777.1"/>
    <property type="molecule type" value="Genomic_DNA"/>
</dbReference>
<name>A0ABP6LVH2_9ACTN</name>
<dbReference type="Proteomes" id="UP001501532">
    <property type="component" value="Unassembled WGS sequence"/>
</dbReference>
<dbReference type="SUPFAM" id="SSF51735">
    <property type="entry name" value="NAD(P)-binding Rossmann-fold domains"/>
    <property type="match status" value="1"/>
</dbReference>
<reference evidence="3" key="1">
    <citation type="journal article" date="2019" name="Int. J. Syst. Evol. Microbiol.">
        <title>The Global Catalogue of Microorganisms (GCM) 10K type strain sequencing project: providing services to taxonomists for standard genome sequencing and annotation.</title>
        <authorList>
            <consortium name="The Broad Institute Genomics Platform"/>
            <consortium name="The Broad Institute Genome Sequencing Center for Infectious Disease"/>
            <person name="Wu L."/>
            <person name="Ma J."/>
        </authorList>
    </citation>
    <scope>NUCLEOTIDE SEQUENCE [LARGE SCALE GENOMIC DNA]</scope>
    <source>
        <strain evidence="3">JCM 9091</strain>
    </source>
</reference>
<proteinExistence type="predicted"/>
<feature type="domain" description="NAD(P)-binding" evidence="1">
    <location>
        <begin position="4"/>
        <end position="170"/>
    </location>
</feature>
<sequence length="271" mass="29089">MVTGATGNVGRRVVDLLVRAGERVRALTRDPAAAGLPSDLAVRGDLAKPATLAGALDGVERVYLFPVPGTAAEVVAMARRFGVRRVVVLSSDAVTDGTDSGLHSEVERAVEDSGLDWTHIRPGEFALNKVSMWSRSIRSEGVVRMAYGEVRGVPVHEEDVAAMAVAALTQDGHVGKAYSVSGPEALTQRDQVALISAASGRDIRFEEITPQEWRTQLLEQGMPAYAVDYILGFHAGWATKPPVVSEDVERVLGRSPRTFAHWAAEHAAAFR</sequence>
<dbReference type="InterPro" id="IPR051604">
    <property type="entry name" value="Ergot_Alk_Oxidoreductase"/>
</dbReference>
<comment type="caution">
    <text evidence="2">The sequence shown here is derived from an EMBL/GenBank/DDBJ whole genome shotgun (WGS) entry which is preliminary data.</text>
</comment>
<evidence type="ECO:0000313" key="2">
    <source>
        <dbReference type="EMBL" id="GAA3061777.1"/>
    </source>
</evidence>
<dbReference type="Pfam" id="PF13460">
    <property type="entry name" value="NAD_binding_10"/>
    <property type="match status" value="1"/>
</dbReference>
<dbReference type="InterPro" id="IPR036291">
    <property type="entry name" value="NAD(P)-bd_dom_sf"/>
</dbReference>
<dbReference type="Gene3D" id="3.40.50.720">
    <property type="entry name" value="NAD(P)-binding Rossmann-like Domain"/>
    <property type="match status" value="1"/>
</dbReference>
<dbReference type="Gene3D" id="3.90.25.10">
    <property type="entry name" value="UDP-galactose 4-epimerase, domain 1"/>
    <property type="match status" value="1"/>
</dbReference>
<evidence type="ECO:0000259" key="1">
    <source>
        <dbReference type="Pfam" id="PF13460"/>
    </source>
</evidence>